<evidence type="ECO:0000313" key="3">
    <source>
        <dbReference type="Proteomes" id="UP000465609"/>
    </source>
</evidence>
<protein>
    <submittedName>
        <fullName evidence="2">Uncharacterized protein</fullName>
    </submittedName>
</protein>
<name>A0ABN5Z088_9MYCO</name>
<organism evidence="2 3">
    <name type="scientific">Mycolicibacterium aubagnense</name>
    <dbReference type="NCBI Taxonomy" id="319707"/>
    <lineage>
        <taxon>Bacteria</taxon>
        <taxon>Bacillati</taxon>
        <taxon>Actinomycetota</taxon>
        <taxon>Actinomycetes</taxon>
        <taxon>Mycobacteriales</taxon>
        <taxon>Mycobacteriaceae</taxon>
        <taxon>Mycolicibacterium</taxon>
    </lineage>
</organism>
<keyword evidence="1" id="KW-0472">Membrane</keyword>
<gene>
    <name evidence="2" type="ORF">MAUB_53930</name>
</gene>
<reference evidence="2 3" key="1">
    <citation type="journal article" date="2019" name="Emerg. Microbes Infect.">
        <title>Comprehensive subspecies identification of 175 nontuberculous mycobacteria species based on 7547 genomic profiles.</title>
        <authorList>
            <person name="Matsumoto Y."/>
            <person name="Kinjo T."/>
            <person name="Motooka D."/>
            <person name="Nabeya D."/>
            <person name="Jung N."/>
            <person name="Uechi K."/>
            <person name="Horii T."/>
            <person name="Iida T."/>
            <person name="Fujita J."/>
            <person name="Nakamura S."/>
        </authorList>
    </citation>
    <scope>NUCLEOTIDE SEQUENCE [LARGE SCALE GENOMIC DNA]</scope>
    <source>
        <strain evidence="2 3">JCM 15296</strain>
    </source>
</reference>
<evidence type="ECO:0000313" key="2">
    <source>
        <dbReference type="EMBL" id="BBX87520.1"/>
    </source>
</evidence>
<feature type="transmembrane region" description="Helical" evidence="1">
    <location>
        <begin position="81"/>
        <end position="105"/>
    </location>
</feature>
<proteinExistence type="predicted"/>
<keyword evidence="1" id="KW-0812">Transmembrane</keyword>
<feature type="transmembrane region" description="Helical" evidence="1">
    <location>
        <begin position="20"/>
        <end position="41"/>
    </location>
</feature>
<dbReference type="EMBL" id="AP022577">
    <property type="protein sequence ID" value="BBX87520.1"/>
    <property type="molecule type" value="Genomic_DNA"/>
</dbReference>
<sequence length="111" mass="11307">MSARDRGGRLTDTDWTRGVLAGAVLGGIGWGLLAVDAVSVSNDDVYMGAGGGMNLPVAVGISLLCLVVAGVLPRTRVSRTVAVALVVAPVSGWFVIGLLSLQALAMGSTWR</sequence>
<accession>A0ABN5Z088</accession>
<keyword evidence="1" id="KW-1133">Transmembrane helix</keyword>
<feature type="transmembrane region" description="Helical" evidence="1">
    <location>
        <begin position="53"/>
        <end position="72"/>
    </location>
</feature>
<keyword evidence="3" id="KW-1185">Reference proteome</keyword>
<dbReference type="Proteomes" id="UP000465609">
    <property type="component" value="Chromosome"/>
</dbReference>
<evidence type="ECO:0000256" key="1">
    <source>
        <dbReference type="SAM" id="Phobius"/>
    </source>
</evidence>